<dbReference type="AlphaFoldDB" id="A0A4U5LYD5"/>
<accession>A0A4U5LYD5</accession>
<organism evidence="1 2">
    <name type="scientific">Steinernema carpocapsae</name>
    <name type="common">Entomopathogenic nematode</name>
    <dbReference type="NCBI Taxonomy" id="34508"/>
    <lineage>
        <taxon>Eukaryota</taxon>
        <taxon>Metazoa</taxon>
        <taxon>Ecdysozoa</taxon>
        <taxon>Nematoda</taxon>
        <taxon>Chromadorea</taxon>
        <taxon>Rhabditida</taxon>
        <taxon>Tylenchina</taxon>
        <taxon>Panagrolaimomorpha</taxon>
        <taxon>Strongyloidoidea</taxon>
        <taxon>Steinernematidae</taxon>
        <taxon>Steinernema</taxon>
    </lineage>
</organism>
<name>A0A4U5LYD5_STECR</name>
<evidence type="ECO:0000313" key="1">
    <source>
        <dbReference type="EMBL" id="TKR61270.1"/>
    </source>
</evidence>
<reference evidence="1 2" key="1">
    <citation type="journal article" date="2015" name="Genome Biol.">
        <title>Comparative genomics of Steinernema reveals deeply conserved gene regulatory networks.</title>
        <authorList>
            <person name="Dillman A.R."/>
            <person name="Macchietto M."/>
            <person name="Porter C.F."/>
            <person name="Rogers A."/>
            <person name="Williams B."/>
            <person name="Antoshechkin I."/>
            <person name="Lee M.M."/>
            <person name="Goodwin Z."/>
            <person name="Lu X."/>
            <person name="Lewis E.E."/>
            <person name="Goodrich-Blair H."/>
            <person name="Stock S.P."/>
            <person name="Adams B.J."/>
            <person name="Sternberg P.W."/>
            <person name="Mortazavi A."/>
        </authorList>
    </citation>
    <scope>NUCLEOTIDE SEQUENCE [LARGE SCALE GENOMIC DNA]</scope>
    <source>
        <strain evidence="1 2">ALL</strain>
    </source>
</reference>
<evidence type="ECO:0000313" key="2">
    <source>
        <dbReference type="Proteomes" id="UP000298663"/>
    </source>
</evidence>
<proteinExistence type="predicted"/>
<sequence>MDKIPFDFADRLCNLTKRSDLPNLSDLPSSAWSEVALTHIRNRKYLSFVLIHDEGSDMFYWRVTHRTGYEALPEERFSHITEVAMAPSRSNRTRHYANQMNTFKKASDGEMPKVLRSVWRFLREEAQFWSLEQRSQEILTENKLFRSFDELYLEYFGDASKAIFDYQQKERMKGCLLYNWKADITDGLWELLKSKKLAFLSCRGQGIGLSLEMLQFYVDRKINENVCQLSLLFSANPELDKIREYLPELQFSSNHTKDLTLLRQDGKHLIFDYALRSDEVYVS</sequence>
<reference evidence="1 2" key="2">
    <citation type="journal article" date="2019" name="G3 (Bethesda)">
        <title>Hybrid Assembly of the Genome of the Entomopathogenic Nematode Steinernema carpocapsae Identifies the X-Chromosome.</title>
        <authorList>
            <person name="Serra L."/>
            <person name="Macchietto M."/>
            <person name="Macias-Munoz A."/>
            <person name="McGill C.J."/>
            <person name="Rodriguez I.M."/>
            <person name="Rodriguez B."/>
            <person name="Murad R."/>
            <person name="Mortazavi A."/>
        </authorList>
    </citation>
    <scope>NUCLEOTIDE SEQUENCE [LARGE SCALE GENOMIC DNA]</scope>
    <source>
        <strain evidence="1 2">ALL</strain>
    </source>
</reference>
<gene>
    <name evidence="1" type="ORF">L596_028399</name>
</gene>
<dbReference type="EMBL" id="AZBU02000011">
    <property type="protein sequence ID" value="TKR61270.1"/>
    <property type="molecule type" value="Genomic_DNA"/>
</dbReference>
<protein>
    <submittedName>
        <fullName evidence="1">Uncharacterized protein</fullName>
    </submittedName>
</protein>
<comment type="caution">
    <text evidence="1">The sequence shown here is derived from an EMBL/GenBank/DDBJ whole genome shotgun (WGS) entry which is preliminary data.</text>
</comment>
<dbReference type="Proteomes" id="UP000298663">
    <property type="component" value="Unassembled WGS sequence"/>
</dbReference>
<keyword evidence="2" id="KW-1185">Reference proteome</keyword>